<dbReference type="PANTHER" id="PTHR38699:SF1">
    <property type="entry name" value="MITOPHAGY RECEPTOR ATG43"/>
    <property type="match status" value="1"/>
</dbReference>
<dbReference type="AlphaFoldDB" id="A0A9X0AUS8"/>
<sequence length="224" mass="25158">MTQKLGTRQIPPNNSKPSTPRNCSSDIYTHTPRYLTMSSSVPLEIASTIQSASIKRDPSPDHDINPSTAASSKEPVSIHPEYAYIDRDSIDGEEEVEEDIPYDVIRPLPRRASFPPIPDLRFEQSYLASIAHADSYWKVAFITIRDQVCMPLIQGIAVTLLWAGWKHWNKNAKLSGNSAGARVRRWWYTVNNWPIKEKIAEIGNNAKLAAEMGDYFENQASAGD</sequence>
<dbReference type="InterPro" id="IPR013898">
    <property type="entry name" value="Atg43"/>
</dbReference>
<evidence type="ECO:0000256" key="1">
    <source>
        <dbReference type="SAM" id="MobiDB-lite"/>
    </source>
</evidence>
<proteinExistence type="predicted"/>
<protein>
    <recommendedName>
        <fullName evidence="4">DUF1770-domain-containing protein</fullName>
    </recommendedName>
</protein>
<dbReference type="GO" id="GO:0140580">
    <property type="term" value="F:mitochondrion autophagosome adaptor activity"/>
    <property type="evidence" value="ECO:0007669"/>
    <property type="project" value="InterPro"/>
</dbReference>
<organism evidence="2 3">
    <name type="scientific">Sclerotinia nivalis</name>
    <dbReference type="NCBI Taxonomy" id="352851"/>
    <lineage>
        <taxon>Eukaryota</taxon>
        <taxon>Fungi</taxon>
        <taxon>Dikarya</taxon>
        <taxon>Ascomycota</taxon>
        <taxon>Pezizomycotina</taxon>
        <taxon>Leotiomycetes</taxon>
        <taxon>Helotiales</taxon>
        <taxon>Sclerotiniaceae</taxon>
        <taxon>Sclerotinia</taxon>
    </lineage>
</organism>
<dbReference type="GO" id="GO:0000423">
    <property type="term" value="P:mitophagy"/>
    <property type="evidence" value="ECO:0007669"/>
    <property type="project" value="InterPro"/>
</dbReference>
<evidence type="ECO:0008006" key="4">
    <source>
        <dbReference type="Google" id="ProtNLM"/>
    </source>
</evidence>
<name>A0A9X0AUS8_9HELO</name>
<feature type="compositionally biased region" description="Polar residues" evidence="1">
    <location>
        <begin position="1"/>
        <end position="28"/>
    </location>
</feature>
<evidence type="ECO:0000313" key="3">
    <source>
        <dbReference type="Proteomes" id="UP001152300"/>
    </source>
</evidence>
<feature type="compositionally biased region" description="Basic and acidic residues" evidence="1">
    <location>
        <begin position="54"/>
        <end position="64"/>
    </location>
</feature>
<keyword evidence="3" id="KW-1185">Reference proteome</keyword>
<dbReference type="OrthoDB" id="2430343at2759"/>
<accession>A0A9X0AUS8</accession>
<gene>
    <name evidence="2" type="ORF">OCU04_002532</name>
</gene>
<reference evidence="2" key="1">
    <citation type="submission" date="2022-11" db="EMBL/GenBank/DDBJ databases">
        <title>Genome Resource of Sclerotinia nivalis Strain SnTB1, a Plant Pathogen Isolated from American Ginseng.</title>
        <authorList>
            <person name="Fan S."/>
        </authorList>
    </citation>
    <scope>NUCLEOTIDE SEQUENCE</scope>
    <source>
        <strain evidence="2">SnTB1</strain>
    </source>
</reference>
<dbReference type="Pfam" id="PF08589">
    <property type="entry name" value="ATG43"/>
    <property type="match status" value="1"/>
</dbReference>
<evidence type="ECO:0000313" key="2">
    <source>
        <dbReference type="EMBL" id="KAJ8068843.1"/>
    </source>
</evidence>
<dbReference type="Proteomes" id="UP001152300">
    <property type="component" value="Unassembled WGS sequence"/>
</dbReference>
<feature type="region of interest" description="Disordered" evidence="1">
    <location>
        <begin position="1"/>
        <end position="30"/>
    </location>
</feature>
<dbReference type="PANTHER" id="PTHR38699">
    <property type="entry name" value="CHROMOSOME 1, WHOLE GENOME SHOTGUN SEQUENCE"/>
    <property type="match status" value="1"/>
</dbReference>
<dbReference type="EMBL" id="JAPEIS010000002">
    <property type="protein sequence ID" value="KAJ8068843.1"/>
    <property type="molecule type" value="Genomic_DNA"/>
</dbReference>
<feature type="region of interest" description="Disordered" evidence="1">
    <location>
        <begin position="49"/>
        <end position="75"/>
    </location>
</feature>
<comment type="caution">
    <text evidence="2">The sequence shown here is derived from an EMBL/GenBank/DDBJ whole genome shotgun (WGS) entry which is preliminary data.</text>
</comment>